<gene>
    <name evidence="1" type="ORF">NBR_LOCUS14022</name>
</gene>
<accession>A0A0N4YBY6</accession>
<proteinExistence type="predicted"/>
<evidence type="ECO:0000313" key="3">
    <source>
        <dbReference type="WBParaSite" id="NBR_0001402101-mRNA-1"/>
    </source>
</evidence>
<dbReference type="EMBL" id="UYSL01021220">
    <property type="protein sequence ID" value="VDL77611.1"/>
    <property type="molecule type" value="Genomic_DNA"/>
</dbReference>
<dbReference type="AlphaFoldDB" id="A0A0N4YBY6"/>
<protein>
    <submittedName>
        <fullName evidence="1 3">Uncharacterized protein</fullName>
    </submittedName>
</protein>
<reference evidence="3" key="1">
    <citation type="submission" date="2017-02" db="UniProtKB">
        <authorList>
            <consortium name="WormBaseParasite"/>
        </authorList>
    </citation>
    <scope>IDENTIFICATION</scope>
</reference>
<evidence type="ECO:0000313" key="2">
    <source>
        <dbReference type="Proteomes" id="UP000271162"/>
    </source>
</evidence>
<name>A0A0N4YBY6_NIPBR</name>
<evidence type="ECO:0000313" key="1">
    <source>
        <dbReference type="EMBL" id="VDL77611.1"/>
    </source>
</evidence>
<dbReference type="WBParaSite" id="NBR_0001402101-mRNA-1">
    <property type="protein sequence ID" value="NBR_0001402101-mRNA-1"/>
    <property type="gene ID" value="NBR_0001402101"/>
</dbReference>
<reference evidence="1 2" key="2">
    <citation type="submission" date="2018-11" db="EMBL/GenBank/DDBJ databases">
        <authorList>
            <consortium name="Pathogen Informatics"/>
        </authorList>
    </citation>
    <scope>NUCLEOTIDE SEQUENCE [LARGE SCALE GENOMIC DNA]</scope>
</reference>
<organism evidence="3">
    <name type="scientific">Nippostrongylus brasiliensis</name>
    <name type="common">Rat hookworm</name>
    <dbReference type="NCBI Taxonomy" id="27835"/>
    <lineage>
        <taxon>Eukaryota</taxon>
        <taxon>Metazoa</taxon>
        <taxon>Ecdysozoa</taxon>
        <taxon>Nematoda</taxon>
        <taxon>Chromadorea</taxon>
        <taxon>Rhabditida</taxon>
        <taxon>Rhabditina</taxon>
        <taxon>Rhabditomorpha</taxon>
        <taxon>Strongyloidea</taxon>
        <taxon>Heligmosomidae</taxon>
        <taxon>Nippostrongylus</taxon>
    </lineage>
</organism>
<sequence>MAIEERKEERGGRKREEDMYVMMIRLASTAEISGAKKCKRLQHLLFFAAACTTTSHDFASTQILCGFRDEIARRRNWKYPEAMWAGQARNWHHIGTE</sequence>
<dbReference type="Proteomes" id="UP000271162">
    <property type="component" value="Unassembled WGS sequence"/>
</dbReference>
<keyword evidence="2" id="KW-1185">Reference proteome</keyword>